<dbReference type="Proteomes" id="UP000219612">
    <property type="component" value="Unassembled WGS sequence"/>
</dbReference>
<evidence type="ECO:0000256" key="2">
    <source>
        <dbReference type="SAM" id="Phobius"/>
    </source>
</evidence>
<feature type="region of interest" description="Disordered" evidence="1">
    <location>
        <begin position="54"/>
        <end position="80"/>
    </location>
</feature>
<accession>A0A285JGY1</accession>
<evidence type="ECO:0000313" key="4">
    <source>
        <dbReference type="Proteomes" id="UP000219612"/>
    </source>
</evidence>
<evidence type="ECO:0000256" key="1">
    <source>
        <dbReference type="SAM" id="MobiDB-lite"/>
    </source>
</evidence>
<gene>
    <name evidence="3" type="ORF">SAMN05421748_120113</name>
</gene>
<proteinExistence type="predicted"/>
<organism evidence="3 4">
    <name type="scientific">Paractinoplanes atraurantiacus</name>
    <dbReference type="NCBI Taxonomy" id="1036182"/>
    <lineage>
        <taxon>Bacteria</taxon>
        <taxon>Bacillati</taxon>
        <taxon>Actinomycetota</taxon>
        <taxon>Actinomycetes</taxon>
        <taxon>Micromonosporales</taxon>
        <taxon>Micromonosporaceae</taxon>
        <taxon>Paractinoplanes</taxon>
    </lineage>
</organism>
<dbReference type="AlphaFoldDB" id="A0A285JGY1"/>
<keyword evidence="2" id="KW-0812">Transmembrane</keyword>
<protein>
    <submittedName>
        <fullName evidence="3">Sporulation protein YtfJ (Spore_YtfJ)</fullName>
    </submittedName>
</protein>
<keyword evidence="2" id="KW-1133">Transmembrane helix</keyword>
<reference evidence="3 4" key="1">
    <citation type="submission" date="2017-09" db="EMBL/GenBank/DDBJ databases">
        <authorList>
            <person name="Ehlers B."/>
            <person name="Leendertz F.H."/>
        </authorList>
    </citation>
    <scope>NUCLEOTIDE SEQUENCE [LARGE SCALE GENOMIC DNA]</scope>
    <source>
        <strain evidence="3 4">CGMCC 4.6857</strain>
    </source>
</reference>
<keyword evidence="2" id="KW-0472">Membrane</keyword>
<name>A0A285JGY1_9ACTN</name>
<feature type="compositionally biased region" description="Gly residues" evidence="1">
    <location>
        <begin position="56"/>
        <end position="66"/>
    </location>
</feature>
<keyword evidence="4" id="KW-1185">Reference proteome</keyword>
<dbReference type="EMBL" id="OBDY01000020">
    <property type="protein sequence ID" value="SNY59333.1"/>
    <property type="molecule type" value="Genomic_DNA"/>
</dbReference>
<feature type="transmembrane region" description="Helical" evidence="2">
    <location>
        <begin position="108"/>
        <end position="129"/>
    </location>
</feature>
<evidence type="ECO:0000313" key="3">
    <source>
        <dbReference type="EMBL" id="SNY59333.1"/>
    </source>
</evidence>
<sequence>MEGTGPKGVITVVATSEGTDVLRTLREAVTASTAGRVFGEPVAEHGTIMLPVAKVAGGGGGGGGSGPAAEGQPEGSGGGFGTTARGLGVFVLKDGKVSWHPAVDVNRIVLGGQVVAVTALVVAGVLLRGRRRSHQGRRRK</sequence>